<feature type="compositionally biased region" description="Acidic residues" evidence="1">
    <location>
        <begin position="239"/>
        <end position="250"/>
    </location>
</feature>
<feature type="region of interest" description="Disordered" evidence="1">
    <location>
        <begin position="229"/>
        <end position="250"/>
    </location>
</feature>
<gene>
    <name evidence="3" type="ORF">MFFC18_10960</name>
</gene>
<proteinExistence type="predicted"/>
<accession>A0A5B9PDY5</accession>
<feature type="region of interest" description="Disordered" evidence="1">
    <location>
        <begin position="285"/>
        <end position="331"/>
    </location>
</feature>
<dbReference type="STRING" id="980251.GCA_001642875_01844"/>
<keyword evidence="2" id="KW-0472">Membrane</keyword>
<keyword evidence="2" id="KW-1133">Transmembrane helix</keyword>
<dbReference type="Proteomes" id="UP000322214">
    <property type="component" value="Chromosome"/>
</dbReference>
<feature type="transmembrane region" description="Helical" evidence="2">
    <location>
        <begin position="402"/>
        <end position="427"/>
    </location>
</feature>
<feature type="transmembrane region" description="Helical" evidence="2">
    <location>
        <begin position="448"/>
        <end position="474"/>
    </location>
</feature>
<evidence type="ECO:0000313" key="4">
    <source>
        <dbReference type="Proteomes" id="UP000322214"/>
    </source>
</evidence>
<feature type="transmembrane region" description="Helical" evidence="2">
    <location>
        <begin position="517"/>
        <end position="536"/>
    </location>
</feature>
<name>A0A5B9PDY5_9BACT</name>
<protein>
    <submittedName>
        <fullName evidence="3">Uncharacterized protein</fullName>
    </submittedName>
</protein>
<feature type="transmembrane region" description="Helical" evidence="2">
    <location>
        <begin position="361"/>
        <end position="382"/>
    </location>
</feature>
<dbReference type="Gene3D" id="2.20.28.160">
    <property type="match status" value="1"/>
</dbReference>
<feature type="transmembrane region" description="Helical" evidence="2">
    <location>
        <begin position="542"/>
        <end position="565"/>
    </location>
</feature>
<keyword evidence="2" id="KW-0812">Transmembrane</keyword>
<reference evidence="3 4" key="1">
    <citation type="submission" date="2019-08" db="EMBL/GenBank/DDBJ databases">
        <title>Deep-cultivation of Planctomycetes and their phenomic and genomic characterization uncovers novel biology.</title>
        <authorList>
            <person name="Wiegand S."/>
            <person name="Jogler M."/>
            <person name="Boedeker C."/>
            <person name="Pinto D."/>
            <person name="Vollmers J."/>
            <person name="Rivas-Marin E."/>
            <person name="Kohn T."/>
            <person name="Peeters S.H."/>
            <person name="Heuer A."/>
            <person name="Rast P."/>
            <person name="Oberbeckmann S."/>
            <person name="Bunk B."/>
            <person name="Jeske O."/>
            <person name="Meyerdierks A."/>
            <person name="Storesund J.E."/>
            <person name="Kallscheuer N."/>
            <person name="Luecker S."/>
            <person name="Lage O.M."/>
            <person name="Pohl T."/>
            <person name="Merkel B.J."/>
            <person name="Hornburger P."/>
            <person name="Mueller R.-W."/>
            <person name="Bruemmer F."/>
            <person name="Labrenz M."/>
            <person name="Spormann A.M."/>
            <person name="Op den Camp H."/>
            <person name="Overmann J."/>
            <person name="Amann R."/>
            <person name="Jetten M.S.M."/>
            <person name="Mascher T."/>
            <person name="Medema M.H."/>
            <person name="Devos D.P."/>
            <person name="Kaster A.-K."/>
            <person name="Ovreas L."/>
            <person name="Rohde M."/>
            <person name="Galperin M.Y."/>
            <person name="Jogler C."/>
        </authorList>
    </citation>
    <scope>NUCLEOTIDE SEQUENCE [LARGE SCALE GENOMIC DNA]</scope>
    <source>
        <strain evidence="3 4">FC18</strain>
    </source>
</reference>
<evidence type="ECO:0000256" key="2">
    <source>
        <dbReference type="SAM" id="Phobius"/>
    </source>
</evidence>
<sequence>MASDDPNINFACPECEERLSVSRDKSGEQIYCSHCSEPIRVPSPMSVTDKLLAGMIDEEENDHPGTLKIDGISAEAEDGSSWHIRCHVCDSVLLVTDHQVGSKVKCNDCYSMLEVLPRKQLAKLDGETPDASGSPAEEPLSLPPVNATDSDDSDSASDSASASDSDFEELTLMPELELAPEIADAQKETFIEELVEDDDVPELTDEHLEDDVDDDEPIQLMDPIYVAPVSNPLVKDSTADFDDDDDDSDSDEMIEVLDVAPEELNCAPVSTPALPAAAVAEVKRDPKRLPRVPRKGSKKKQPNAIPVEDDEDIPVRVHAKRRRKRDEETPQYVAPKGFQFDQAQPGEILDKAVGLLKSGNIWIWSLVAIALMATGSSVWQWLRPDRLDVETTTLATRMMAYATGWIFGQAIFFIGYVVLLFVGGVVFREAAQGKSSVDSVSATDFADFTSTMLLFGFSMFVAALPCMFFGYMFVSLPIQFLLAGVFLFAAWKNQGAFSIVSGSIAESFSKQSASWKNWLIGAGIAAAGGIFGGLLMEVDIAFVSVFTSIVGAVIIAFATLLYAAITGWHCGHTVETLSQAKD</sequence>
<evidence type="ECO:0000256" key="1">
    <source>
        <dbReference type="SAM" id="MobiDB-lite"/>
    </source>
</evidence>
<dbReference type="AlphaFoldDB" id="A0A5B9PDY5"/>
<dbReference type="EMBL" id="CP042912">
    <property type="protein sequence ID" value="QEG21241.1"/>
    <property type="molecule type" value="Genomic_DNA"/>
</dbReference>
<feature type="compositionally biased region" description="Basic residues" evidence="1">
    <location>
        <begin position="289"/>
        <end position="301"/>
    </location>
</feature>
<organism evidence="3 4">
    <name type="scientific">Mariniblastus fucicola</name>
    <dbReference type="NCBI Taxonomy" id="980251"/>
    <lineage>
        <taxon>Bacteria</taxon>
        <taxon>Pseudomonadati</taxon>
        <taxon>Planctomycetota</taxon>
        <taxon>Planctomycetia</taxon>
        <taxon>Pirellulales</taxon>
        <taxon>Pirellulaceae</taxon>
        <taxon>Mariniblastus</taxon>
    </lineage>
</organism>
<evidence type="ECO:0000313" key="3">
    <source>
        <dbReference type="EMBL" id="QEG21241.1"/>
    </source>
</evidence>
<feature type="region of interest" description="Disordered" evidence="1">
    <location>
        <begin position="125"/>
        <end position="168"/>
    </location>
</feature>
<dbReference type="KEGG" id="mff:MFFC18_10960"/>
<keyword evidence="4" id="KW-1185">Reference proteome</keyword>
<feature type="transmembrane region" description="Helical" evidence="2">
    <location>
        <begin position="480"/>
        <end position="505"/>
    </location>
</feature>